<accession>A0A6A0AC95</accession>
<evidence type="ECO:0000313" key="4">
    <source>
        <dbReference type="Proteomes" id="UP000485058"/>
    </source>
</evidence>
<name>A0A6A0AC95_HAELA</name>
<evidence type="ECO:0000313" key="3">
    <source>
        <dbReference type="EMBL" id="GFH30366.1"/>
    </source>
</evidence>
<gene>
    <name evidence="3" type="ORF">HaLaN_29207</name>
</gene>
<sequence>GHLLSVPLLLEGWEPDLARLPDLVLRLSRDVEWEEEGECFRALAQALAAFYSLQPLLPPAAGSGGGSGGQARGKGEAAQGQGFELEERERLVKTVLLPAMKALLRAPRGRASDGTFVQVAALERLYRIFERC</sequence>
<reference evidence="3 4" key="1">
    <citation type="submission" date="2020-02" db="EMBL/GenBank/DDBJ databases">
        <title>Draft genome sequence of Haematococcus lacustris strain NIES-144.</title>
        <authorList>
            <person name="Morimoto D."/>
            <person name="Nakagawa S."/>
            <person name="Yoshida T."/>
            <person name="Sawayama S."/>
        </authorList>
    </citation>
    <scope>NUCLEOTIDE SEQUENCE [LARGE SCALE GENOMIC DNA]</scope>
    <source>
        <strain evidence="3 4">NIES-144</strain>
    </source>
</reference>
<proteinExistence type="predicted"/>
<feature type="compositionally biased region" description="Gly residues" evidence="1">
    <location>
        <begin position="62"/>
        <end position="72"/>
    </location>
</feature>
<dbReference type="InterPro" id="IPR032189">
    <property type="entry name" value="Mlh1_C"/>
</dbReference>
<dbReference type="AlphaFoldDB" id="A0A6A0AC95"/>
<keyword evidence="4" id="KW-1185">Reference proteome</keyword>
<feature type="domain" description="DNA mismatch repair protein Mlh1 C-terminal" evidence="2">
    <location>
        <begin position="1"/>
        <end position="132"/>
    </location>
</feature>
<comment type="caution">
    <text evidence="3">The sequence shown here is derived from an EMBL/GenBank/DDBJ whole genome shotgun (WGS) entry which is preliminary data.</text>
</comment>
<dbReference type="EMBL" id="BLLF01004857">
    <property type="protein sequence ID" value="GFH30366.1"/>
    <property type="molecule type" value="Genomic_DNA"/>
</dbReference>
<protein>
    <submittedName>
        <fullName evidence="3">Mlh1_C domain-containing protein</fullName>
    </submittedName>
</protein>
<feature type="non-terminal residue" evidence="3">
    <location>
        <position position="1"/>
    </location>
</feature>
<dbReference type="Pfam" id="PF16413">
    <property type="entry name" value="Mlh1_C"/>
    <property type="match status" value="1"/>
</dbReference>
<organism evidence="3 4">
    <name type="scientific">Haematococcus lacustris</name>
    <name type="common">Green alga</name>
    <name type="synonym">Haematococcus pluvialis</name>
    <dbReference type="NCBI Taxonomy" id="44745"/>
    <lineage>
        <taxon>Eukaryota</taxon>
        <taxon>Viridiplantae</taxon>
        <taxon>Chlorophyta</taxon>
        <taxon>core chlorophytes</taxon>
        <taxon>Chlorophyceae</taxon>
        <taxon>CS clade</taxon>
        <taxon>Chlamydomonadales</taxon>
        <taxon>Haematococcaceae</taxon>
        <taxon>Haematococcus</taxon>
    </lineage>
</organism>
<feature type="region of interest" description="Disordered" evidence="1">
    <location>
        <begin position="61"/>
        <end position="85"/>
    </location>
</feature>
<dbReference type="Proteomes" id="UP000485058">
    <property type="component" value="Unassembled WGS sequence"/>
</dbReference>
<evidence type="ECO:0000259" key="2">
    <source>
        <dbReference type="Pfam" id="PF16413"/>
    </source>
</evidence>
<evidence type="ECO:0000256" key="1">
    <source>
        <dbReference type="SAM" id="MobiDB-lite"/>
    </source>
</evidence>